<feature type="domain" description="Flagellar protein FlgJ N-terminal" evidence="2">
    <location>
        <begin position="67"/>
        <end position="116"/>
    </location>
</feature>
<gene>
    <name evidence="3" type="ORF">MTBBW1_1730024</name>
</gene>
<feature type="compositionally biased region" description="Basic and acidic residues" evidence="1">
    <location>
        <begin position="23"/>
        <end position="47"/>
    </location>
</feature>
<evidence type="ECO:0000313" key="4">
    <source>
        <dbReference type="Proteomes" id="UP000191931"/>
    </source>
</evidence>
<dbReference type="AlphaFoldDB" id="A0A1W1H9V8"/>
<proteinExistence type="predicted"/>
<feature type="compositionally biased region" description="Polar residues" evidence="1">
    <location>
        <begin position="1"/>
        <end position="22"/>
    </location>
</feature>
<protein>
    <recommendedName>
        <fullName evidence="2">Flagellar protein FlgJ N-terminal domain-containing protein</fullName>
    </recommendedName>
</protein>
<dbReference type="OrthoDB" id="9796740at2"/>
<feature type="region of interest" description="Disordered" evidence="1">
    <location>
        <begin position="1"/>
        <end position="47"/>
    </location>
</feature>
<evidence type="ECO:0000313" key="3">
    <source>
        <dbReference type="EMBL" id="SLM29226.1"/>
    </source>
</evidence>
<accession>A0A1W1H9V8</accession>
<dbReference type="STRING" id="1246637.MTBBW1_1730024"/>
<dbReference type="RefSeq" id="WP_080806005.1">
    <property type="nucleotide sequence ID" value="NZ_LT828552.1"/>
</dbReference>
<organism evidence="3 4">
    <name type="scientific">Desulfamplus magnetovallimortis</name>
    <dbReference type="NCBI Taxonomy" id="1246637"/>
    <lineage>
        <taxon>Bacteria</taxon>
        <taxon>Pseudomonadati</taxon>
        <taxon>Thermodesulfobacteriota</taxon>
        <taxon>Desulfobacteria</taxon>
        <taxon>Desulfobacterales</taxon>
        <taxon>Desulfobacteraceae</taxon>
        <taxon>Desulfamplus</taxon>
    </lineage>
</organism>
<keyword evidence="4" id="KW-1185">Reference proteome</keyword>
<sequence length="121" mass="13510">MDISSTSQIYGDNLSQRVNNSADKVRNRTDEIKNGKASEDSATEKEKKELKEACQGFEAIFLQSMMKSMRATLPGNSLFPDSQGMDIYTSLHDQYLTENLSKSGNATGIGEFLYRQLQDSL</sequence>
<dbReference type="Proteomes" id="UP000191931">
    <property type="component" value="Unassembled WGS sequence"/>
</dbReference>
<dbReference type="EMBL" id="FWEV01000083">
    <property type="protein sequence ID" value="SLM29226.1"/>
    <property type="molecule type" value="Genomic_DNA"/>
</dbReference>
<evidence type="ECO:0000256" key="1">
    <source>
        <dbReference type="SAM" id="MobiDB-lite"/>
    </source>
</evidence>
<reference evidence="3 4" key="1">
    <citation type="submission" date="2017-03" db="EMBL/GenBank/DDBJ databases">
        <authorList>
            <person name="Afonso C.L."/>
            <person name="Miller P.J."/>
            <person name="Scott M.A."/>
            <person name="Spackman E."/>
            <person name="Goraichik I."/>
            <person name="Dimitrov K.M."/>
            <person name="Suarez D.L."/>
            <person name="Swayne D.E."/>
        </authorList>
    </citation>
    <scope>NUCLEOTIDE SEQUENCE [LARGE SCALE GENOMIC DNA]</scope>
    <source>
        <strain evidence="3">PRJEB14757</strain>
    </source>
</reference>
<evidence type="ECO:0000259" key="2">
    <source>
        <dbReference type="Pfam" id="PF10135"/>
    </source>
</evidence>
<name>A0A1W1H9V8_9BACT</name>
<dbReference type="InterPro" id="IPR019301">
    <property type="entry name" value="Flagellar_prot_FlgJ_N"/>
</dbReference>
<dbReference type="Pfam" id="PF10135">
    <property type="entry name" value="Rod-binding"/>
    <property type="match status" value="1"/>
</dbReference>